<dbReference type="SMART" id="SM00478">
    <property type="entry name" value="ENDO3c"/>
    <property type="match status" value="1"/>
</dbReference>
<dbReference type="EC" id="3.2.2.21" evidence="2"/>
<dbReference type="Gene3D" id="1.10.340.30">
    <property type="entry name" value="Hypothetical protein, domain 2"/>
    <property type="match status" value="1"/>
</dbReference>
<evidence type="ECO:0000256" key="1">
    <source>
        <dbReference type="ARBA" id="ARBA00000086"/>
    </source>
</evidence>
<accession>A0ABU0L4V2</accession>
<dbReference type="Proteomes" id="UP001242811">
    <property type="component" value="Unassembled WGS sequence"/>
</dbReference>
<dbReference type="CDD" id="cd00056">
    <property type="entry name" value="ENDO3c"/>
    <property type="match status" value="1"/>
</dbReference>
<feature type="domain" description="HhH-GPD" evidence="5">
    <location>
        <begin position="53"/>
        <end position="204"/>
    </location>
</feature>
<comment type="catalytic activity">
    <reaction evidence="1">
        <text>Hydrolysis of alkylated DNA, releasing 3-methyladenine, 3-methylguanine, 7-methylguanine and 7-methyladenine.</text>
        <dbReference type="EC" id="3.2.2.21"/>
    </reaction>
</comment>
<dbReference type="InterPro" id="IPR011257">
    <property type="entry name" value="DNA_glycosylase"/>
</dbReference>
<sequence>MQTVMTKNFDYGQKEIHYLQNADPILGAAMSQMGKVERLVIPDLFAALVHAIVGQLISAKAVETIWARMQEKLGAMTSQNIAIQAAQDIQSCGITMKKAICILNIAQTIEQGLLDLQELYELSDTQVIQKLSSLQGIGPWTAEMMLIHCMERPDVVSWGDIAIRRGMMKLYNLDTLTKDQFEEYRRVYSPYGSVASIYLWSISFR</sequence>
<dbReference type="EMBL" id="JAUSWA010000034">
    <property type="protein sequence ID" value="MDQ0496328.1"/>
    <property type="molecule type" value="Genomic_DNA"/>
</dbReference>
<organism evidence="6 7">
    <name type="scientific">Paenibacillus brasilensis</name>
    <dbReference type="NCBI Taxonomy" id="128574"/>
    <lineage>
        <taxon>Bacteria</taxon>
        <taxon>Bacillati</taxon>
        <taxon>Bacillota</taxon>
        <taxon>Bacilli</taxon>
        <taxon>Bacillales</taxon>
        <taxon>Paenibacillaceae</taxon>
        <taxon>Paenibacillus</taxon>
    </lineage>
</organism>
<keyword evidence="3" id="KW-0227">DNA damage</keyword>
<proteinExistence type="predicted"/>
<evidence type="ECO:0000256" key="3">
    <source>
        <dbReference type="ARBA" id="ARBA00022763"/>
    </source>
</evidence>
<dbReference type="PANTHER" id="PTHR43003:SF5">
    <property type="entry name" value="DNA-3-METHYLADENINE GLYCOSYLASE"/>
    <property type="match status" value="1"/>
</dbReference>
<protein>
    <recommendedName>
        <fullName evidence="2">DNA-3-methyladenine glycosylase II</fullName>
        <ecNumber evidence="2">3.2.2.21</ecNumber>
    </recommendedName>
</protein>
<evidence type="ECO:0000313" key="6">
    <source>
        <dbReference type="EMBL" id="MDQ0496328.1"/>
    </source>
</evidence>
<evidence type="ECO:0000259" key="5">
    <source>
        <dbReference type="SMART" id="SM00478"/>
    </source>
</evidence>
<keyword evidence="6" id="KW-0378">Hydrolase</keyword>
<reference evidence="6 7" key="1">
    <citation type="submission" date="2023-07" db="EMBL/GenBank/DDBJ databases">
        <title>Genomic Encyclopedia of Type Strains, Phase IV (KMG-IV): sequencing the most valuable type-strain genomes for metagenomic binning, comparative biology and taxonomic classification.</title>
        <authorList>
            <person name="Goeker M."/>
        </authorList>
    </citation>
    <scope>NUCLEOTIDE SEQUENCE [LARGE SCALE GENOMIC DNA]</scope>
    <source>
        <strain evidence="6 7">DSM 14914</strain>
    </source>
</reference>
<evidence type="ECO:0000313" key="7">
    <source>
        <dbReference type="Proteomes" id="UP001242811"/>
    </source>
</evidence>
<dbReference type="InterPro" id="IPR051912">
    <property type="entry name" value="Alkylbase_DNA_Glycosylase/TA"/>
</dbReference>
<dbReference type="Gene3D" id="1.10.1670.40">
    <property type="match status" value="1"/>
</dbReference>
<dbReference type="PANTHER" id="PTHR43003">
    <property type="entry name" value="DNA-3-METHYLADENINE GLYCOSYLASE"/>
    <property type="match status" value="1"/>
</dbReference>
<dbReference type="Pfam" id="PF00730">
    <property type="entry name" value="HhH-GPD"/>
    <property type="match status" value="1"/>
</dbReference>
<evidence type="ECO:0000256" key="2">
    <source>
        <dbReference type="ARBA" id="ARBA00012000"/>
    </source>
</evidence>
<name>A0ABU0L4V2_9BACL</name>
<gene>
    <name evidence="6" type="ORF">QOZ95_004518</name>
</gene>
<keyword evidence="7" id="KW-1185">Reference proteome</keyword>
<dbReference type="InterPro" id="IPR003265">
    <property type="entry name" value="HhH-GPD_domain"/>
</dbReference>
<keyword evidence="4" id="KW-0234">DNA repair</keyword>
<dbReference type="SUPFAM" id="SSF48150">
    <property type="entry name" value="DNA-glycosylase"/>
    <property type="match status" value="1"/>
</dbReference>
<keyword evidence="6" id="KW-0326">Glycosidase</keyword>
<dbReference type="RefSeq" id="WP_152379381.1">
    <property type="nucleotide sequence ID" value="NZ_CP045298.1"/>
</dbReference>
<dbReference type="GO" id="GO:0003905">
    <property type="term" value="F:alkylbase DNA N-glycosylase activity"/>
    <property type="evidence" value="ECO:0007669"/>
    <property type="project" value="UniProtKB-EC"/>
</dbReference>
<evidence type="ECO:0000256" key="4">
    <source>
        <dbReference type="ARBA" id="ARBA00023204"/>
    </source>
</evidence>
<comment type="caution">
    <text evidence="6">The sequence shown here is derived from an EMBL/GenBank/DDBJ whole genome shotgun (WGS) entry which is preliminary data.</text>
</comment>